<organism evidence="5 6">
    <name type="scientific">Helobdella robusta</name>
    <name type="common">Californian leech</name>
    <dbReference type="NCBI Taxonomy" id="6412"/>
    <lineage>
        <taxon>Eukaryota</taxon>
        <taxon>Metazoa</taxon>
        <taxon>Spiralia</taxon>
        <taxon>Lophotrochozoa</taxon>
        <taxon>Annelida</taxon>
        <taxon>Clitellata</taxon>
        <taxon>Hirudinea</taxon>
        <taxon>Rhynchobdellida</taxon>
        <taxon>Glossiphoniidae</taxon>
        <taxon>Helobdella</taxon>
    </lineage>
</organism>
<dbReference type="GO" id="GO:0016579">
    <property type="term" value="P:protein deubiquitination"/>
    <property type="evidence" value="ECO:0007669"/>
    <property type="project" value="InterPro"/>
</dbReference>
<dbReference type="RefSeq" id="XP_009010003.1">
    <property type="nucleotide sequence ID" value="XM_009011755.1"/>
</dbReference>
<comment type="catalytic activity">
    <reaction evidence="1">
        <text>Thiol-dependent hydrolysis of ester, thioester, amide, peptide and isopeptide bonds formed by the C-terminal Gly of ubiquitin (a 76-residue protein attached to proteins as an intracellular targeting signal).</text>
        <dbReference type="EC" id="3.4.19.12"/>
    </reaction>
</comment>
<proteinExistence type="predicted"/>
<dbReference type="InterPro" id="IPR028889">
    <property type="entry name" value="USP"/>
</dbReference>
<dbReference type="GO" id="GO:0004843">
    <property type="term" value="F:cysteine-type deubiquitinase activity"/>
    <property type="evidence" value="ECO:0007669"/>
    <property type="project" value="UniProtKB-EC"/>
</dbReference>
<dbReference type="OrthoDB" id="265306at2759"/>
<evidence type="ECO:0000313" key="6">
    <source>
        <dbReference type="Proteomes" id="UP000015101"/>
    </source>
</evidence>
<dbReference type="KEGG" id="hro:HELRODRAFT_134485"/>
<dbReference type="PANTHER" id="PTHR21646">
    <property type="entry name" value="UBIQUITIN CARBOXYL-TERMINAL HYDROLASE"/>
    <property type="match status" value="1"/>
</dbReference>
<dbReference type="AlphaFoldDB" id="T1EI49"/>
<dbReference type="CTD" id="20196249"/>
<dbReference type="PROSITE" id="PS50235">
    <property type="entry name" value="USP_3"/>
    <property type="match status" value="1"/>
</dbReference>
<dbReference type="InParanoid" id="T1EI49"/>
<dbReference type="InterPro" id="IPR038765">
    <property type="entry name" value="Papain-like_cys_pep_sf"/>
</dbReference>
<reference evidence="6" key="1">
    <citation type="submission" date="2012-12" db="EMBL/GenBank/DDBJ databases">
        <authorList>
            <person name="Hellsten U."/>
            <person name="Grimwood J."/>
            <person name="Chapman J.A."/>
            <person name="Shapiro H."/>
            <person name="Aerts A."/>
            <person name="Otillar R.P."/>
            <person name="Terry A.Y."/>
            <person name="Boore J.L."/>
            <person name="Simakov O."/>
            <person name="Marletaz F."/>
            <person name="Cho S.-J."/>
            <person name="Edsinger-Gonzales E."/>
            <person name="Havlak P."/>
            <person name="Kuo D.-H."/>
            <person name="Larsson T."/>
            <person name="Lv J."/>
            <person name="Arendt D."/>
            <person name="Savage R."/>
            <person name="Osoegawa K."/>
            <person name="de Jong P."/>
            <person name="Lindberg D.R."/>
            <person name="Seaver E.C."/>
            <person name="Weisblat D.A."/>
            <person name="Putnam N.H."/>
            <person name="Grigoriev I.V."/>
            <person name="Rokhsar D.S."/>
        </authorList>
    </citation>
    <scope>NUCLEOTIDE SEQUENCE</scope>
</reference>
<accession>T1EI49</accession>
<evidence type="ECO:0000313" key="5">
    <source>
        <dbReference type="EnsemblMetazoa" id="HelroP134485"/>
    </source>
</evidence>
<reference evidence="5" key="3">
    <citation type="submission" date="2015-06" db="UniProtKB">
        <authorList>
            <consortium name="EnsemblMetazoa"/>
        </authorList>
    </citation>
    <scope>IDENTIFICATION</scope>
</reference>
<evidence type="ECO:0000259" key="3">
    <source>
        <dbReference type="PROSITE" id="PS50235"/>
    </source>
</evidence>
<dbReference type="SUPFAM" id="SSF54001">
    <property type="entry name" value="Cysteine proteinases"/>
    <property type="match status" value="1"/>
</dbReference>
<feature type="domain" description="USP" evidence="3">
    <location>
        <begin position="3"/>
        <end position="206"/>
    </location>
</feature>
<dbReference type="PROSITE" id="PS00972">
    <property type="entry name" value="USP_1"/>
    <property type="match status" value="1"/>
</dbReference>
<dbReference type="InterPro" id="IPR050185">
    <property type="entry name" value="Ub_carboxyl-term_hydrolase"/>
</dbReference>
<dbReference type="EnsemblMetazoa" id="HelroT134485">
    <property type="protein sequence ID" value="HelroP134485"/>
    <property type="gene ID" value="HelroG134485"/>
</dbReference>
<evidence type="ECO:0000256" key="1">
    <source>
        <dbReference type="ARBA" id="ARBA00000707"/>
    </source>
</evidence>
<dbReference type="EC" id="3.4.19.12" evidence="2"/>
<dbReference type="HOGENOM" id="CLU_092266_0_0_1"/>
<sequence length="206" mass="23561">GIVGIQNHGNTCFMNAVIQCLSNTEPLLSYFLCEQYKEDIKRANKYNAKRFGTKGELTESLAVLLKSLWMNQLVYTADKSTDFKAIVSKYGSQYRGNFQHDVQEFLIWLLDKVHEDLNIATKKKYRANKQQYISIYKNTHTTKQSSIGRCDDDVAAEAMANHSRCNNSFIHDLFQAMYRSSLTCPSCSQQSNTFDPFLSVSLPIPR</sequence>
<dbReference type="EMBL" id="KB095812">
    <property type="protein sequence ID" value="ESO11515.1"/>
    <property type="molecule type" value="Genomic_DNA"/>
</dbReference>
<name>T1EI49_HELRO</name>
<protein>
    <recommendedName>
        <fullName evidence="2">ubiquitinyl hydrolase 1</fullName>
        <ecNumber evidence="2">3.4.19.12</ecNumber>
    </recommendedName>
</protein>
<dbReference type="Gene3D" id="3.90.70.10">
    <property type="entry name" value="Cysteine proteinases"/>
    <property type="match status" value="1"/>
</dbReference>
<gene>
    <name evidence="5" type="primary">20196249</name>
    <name evidence="4" type="ORF">HELRODRAFT_134485</name>
</gene>
<evidence type="ECO:0000256" key="2">
    <source>
        <dbReference type="ARBA" id="ARBA00012759"/>
    </source>
</evidence>
<dbReference type="Pfam" id="PF00443">
    <property type="entry name" value="UCH"/>
    <property type="match status" value="1"/>
</dbReference>
<dbReference type="OMA" id="CENCTHK"/>
<reference evidence="4 6" key="2">
    <citation type="journal article" date="2013" name="Nature">
        <title>Insights into bilaterian evolution from three spiralian genomes.</title>
        <authorList>
            <person name="Simakov O."/>
            <person name="Marletaz F."/>
            <person name="Cho S.J."/>
            <person name="Edsinger-Gonzales E."/>
            <person name="Havlak P."/>
            <person name="Hellsten U."/>
            <person name="Kuo D.H."/>
            <person name="Larsson T."/>
            <person name="Lv J."/>
            <person name="Arendt D."/>
            <person name="Savage R."/>
            <person name="Osoegawa K."/>
            <person name="de Jong P."/>
            <person name="Grimwood J."/>
            <person name="Chapman J.A."/>
            <person name="Shapiro H."/>
            <person name="Aerts A."/>
            <person name="Otillar R.P."/>
            <person name="Terry A.Y."/>
            <person name="Boore J.L."/>
            <person name="Grigoriev I.V."/>
            <person name="Lindberg D.R."/>
            <person name="Seaver E.C."/>
            <person name="Weisblat D.A."/>
            <person name="Putnam N.H."/>
            <person name="Rokhsar D.S."/>
        </authorList>
    </citation>
    <scope>NUCLEOTIDE SEQUENCE</scope>
</reference>
<dbReference type="EMBL" id="AMQM01002440">
    <property type="status" value="NOT_ANNOTATED_CDS"/>
    <property type="molecule type" value="Genomic_DNA"/>
</dbReference>
<keyword evidence="6" id="KW-1185">Reference proteome</keyword>
<dbReference type="InterPro" id="IPR001394">
    <property type="entry name" value="Peptidase_C19_UCH"/>
</dbReference>
<dbReference type="InterPro" id="IPR018200">
    <property type="entry name" value="USP_CS"/>
</dbReference>
<dbReference type="STRING" id="6412.T1EI49"/>
<dbReference type="PANTHER" id="PTHR21646:SF14">
    <property type="entry name" value="FI05488P"/>
    <property type="match status" value="1"/>
</dbReference>
<dbReference type="Proteomes" id="UP000015101">
    <property type="component" value="Unassembled WGS sequence"/>
</dbReference>
<dbReference type="GeneID" id="20196249"/>
<dbReference type="eggNOG" id="KOG1870">
    <property type="taxonomic scope" value="Eukaryota"/>
</dbReference>
<evidence type="ECO:0000313" key="4">
    <source>
        <dbReference type="EMBL" id="ESO11515.1"/>
    </source>
</evidence>